<organism evidence="7">
    <name type="scientific">Caulobacter sp. (strain K31)</name>
    <dbReference type="NCBI Taxonomy" id="366602"/>
    <lineage>
        <taxon>Bacteria</taxon>
        <taxon>Pseudomonadati</taxon>
        <taxon>Pseudomonadota</taxon>
        <taxon>Alphaproteobacteria</taxon>
        <taxon>Caulobacterales</taxon>
        <taxon>Caulobacteraceae</taxon>
        <taxon>Caulobacter</taxon>
    </lineage>
</organism>
<feature type="transmembrane region" description="Helical" evidence="6">
    <location>
        <begin position="146"/>
        <end position="169"/>
    </location>
</feature>
<keyword evidence="3 6" id="KW-0812">Transmembrane</keyword>
<dbReference type="Pfam" id="PF01027">
    <property type="entry name" value="Bax1-I"/>
    <property type="match status" value="1"/>
</dbReference>
<evidence type="ECO:0000256" key="2">
    <source>
        <dbReference type="ARBA" id="ARBA00010350"/>
    </source>
</evidence>
<dbReference type="eggNOG" id="COG0670">
    <property type="taxonomic scope" value="Bacteria"/>
</dbReference>
<feature type="transmembrane region" description="Helical" evidence="6">
    <location>
        <begin position="91"/>
        <end position="113"/>
    </location>
</feature>
<name>B0T0M0_CAUSK</name>
<dbReference type="EMBL" id="CP000927">
    <property type="protein sequence ID" value="ABZ72099.1"/>
    <property type="molecule type" value="Genomic_DNA"/>
</dbReference>
<evidence type="ECO:0000256" key="5">
    <source>
        <dbReference type="ARBA" id="ARBA00023136"/>
    </source>
</evidence>
<comment type="subcellular location">
    <subcellularLocation>
        <location evidence="1">Membrane</location>
        <topology evidence="1">Multi-pass membrane protein</topology>
    </subcellularLocation>
</comment>
<comment type="similarity">
    <text evidence="2 6">Belongs to the BI1 family.</text>
</comment>
<evidence type="ECO:0008006" key="8">
    <source>
        <dbReference type="Google" id="ProtNLM"/>
    </source>
</evidence>
<evidence type="ECO:0000256" key="3">
    <source>
        <dbReference type="ARBA" id="ARBA00022692"/>
    </source>
</evidence>
<evidence type="ECO:0000256" key="4">
    <source>
        <dbReference type="ARBA" id="ARBA00022989"/>
    </source>
</evidence>
<proteinExistence type="inferred from homology"/>
<feature type="transmembrane region" description="Helical" evidence="6">
    <location>
        <begin position="176"/>
        <end position="192"/>
    </location>
</feature>
<dbReference type="CDD" id="cd10432">
    <property type="entry name" value="BI-1-like_bacterial"/>
    <property type="match status" value="1"/>
</dbReference>
<dbReference type="PANTHER" id="PTHR23291:SF50">
    <property type="entry name" value="PROTEIN LIFEGUARD 4"/>
    <property type="match status" value="1"/>
</dbReference>
<feature type="transmembrane region" description="Helical" evidence="6">
    <location>
        <begin position="65"/>
        <end position="85"/>
    </location>
</feature>
<sequence>MTRRSNDGFGFELARPEAGAQHPGFMIQVWLWMAGAALISAASAWACSNLPALSQALFTPRGLTAAGWGVTLAPLLLVMVPSGAVTRLSPALAAGVFIAYAVLVGLSLGGVVAAYTGHGLALTFVAVAAGFAGLALLGAITRADLSGLGVFGLMSVMALIVAMIANLLFDSSTLDLAISAIGVLVFAGLTAFDIQRINRLQVDDWSDDRAPILAALTLYLDLLNIFLFALRLGGRRR</sequence>
<feature type="transmembrane region" description="Helical" evidence="6">
    <location>
        <begin position="120"/>
        <end position="140"/>
    </location>
</feature>
<dbReference type="InterPro" id="IPR006214">
    <property type="entry name" value="Bax_inhibitor_1-related"/>
</dbReference>
<dbReference type="GO" id="GO:0005886">
    <property type="term" value="C:plasma membrane"/>
    <property type="evidence" value="ECO:0007669"/>
    <property type="project" value="TreeGrafter"/>
</dbReference>
<dbReference type="HOGENOM" id="CLU_058671_1_0_5"/>
<evidence type="ECO:0000313" key="7">
    <source>
        <dbReference type="EMBL" id="ABZ72099.1"/>
    </source>
</evidence>
<keyword evidence="5 6" id="KW-0472">Membrane</keyword>
<dbReference type="AlphaFoldDB" id="B0T0M0"/>
<dbReference type="KEGG" id="cak:Caul_2972"/>
<dbReference type="OrthoDB" id="7572844at2"/>
<protein>
    <recommendedName>
        <fullName evidence="8">Bax inhibitor-1/YccA family protein</fullName>
    </recommendedName>
</protein>
<gene>
    <name evidence="7" type="ordered locus">Caul_2972</name>
</gene>
<keyword evidence="4 6" id="KW-1133">Transmembrane helix</keyword>
<feature type="transmembrane region" description="Helical" evidence="6">
    <location>
        <begin position="212"/>
        <end position="230"/>
    </location>
</feature>
<evidence type="ECO:0000256" key="6">
    <source>
        <dbReference type="RuleBase" id="RU004379"/>
    </source>
</evidence>
<dbReference type="STRING" id="366602.Caul_2972"/>
<feature type="transmembrane region" description="Helical" evidence="6">
    <location>
        <begin position="29"/>
        <end position="53"/>
    </location>
</feature>
<accession>B0T0M0</accession>
<evidence type="ECO:0000256" key="1">
    <source>
        <dbReference type="ARBA" id="ARBA00004141"/>
    </source>
</evidence>
<dbReference type="PANTHER" id="PTHR23291">
    <property type="entry name" value="BAX INHIBITOR-RELATED"/>
    <property type="match status" value="1"/>
</dbReference>
<reference evidence="7" key="1">
    <citation type="submission" date="2008-01" db="EMBL/GenBank/DDBJ databases">
        <title>Complete sequence of chromosome of Caulobacter sp. K31.</title>
        <authorList>
            <consortium name="US DOE Joint Genome Institute"/>
            <person name="Copeland A."/>
            <person name="Lucas S."/>
            <person name="Lapidus A."/>
            <person name="Barry K."/>
            <person name="Glavina del Rio T."/>
            <person name="Dalin E."/>
            <person name="Tice H."/>
            <person name="Pitluck S."/>
            <person name="Bruce D."/>
            <person name="Goodwin L."/>
            <person name="Thompson L.S."/>
            <person name="Brettin T."/>
            <person name="Detter J.C."/>
            <person name="Han C."/>
            <person name="Schmutz J."/>
            <person name="Larimer F."/>
            <person name="Land M."/>
            <person name="Hauser L."/>
            <person name="Kyrpides N."/>
            <person name="Kim E."/>
            <person name="Stephens C."/>
            <person name="Richardson P."/>
        </authorList>
    </citation>
    <scope>NUCLEOTIDE SEQUENCE [LARGE SCALE GENOMIC DNA]</scope>
    <source>
        <strain evidence="7">K31</strain>
    </source>
</reference>